<dbReference type="AlphaFoldDB" id="G7E6S4"/>
<accession>G7E6S4</accession>
<organism evidence="7 8">
    <name type="scientific">Mixia osmundae (strain CBS 9802 / IAM 14324 / JCM 22182 / KY 12970)</name>
    <dbReference type="NCBI Taxonomy" id="764103"/>
    <lineage>
        <taxon>Eukaryota</taxon>
        <taxon>Fungi</taxon>
        <taxon>Dikarya</taxon>
        <taxon>Basidiomycota</taxon>
        <taxon>Pucciniomycotina</taxon>
        <taxon>Mixiomycetes</taxon>
        <taxon>Mixiales</taxon>
        <taxon>Mixiaceae</taxon>
        <taxon>Mixia</taxon>
    </lineage>
</organism>
<evidence type="ECO:0000313" key="8">
    <source>
        <dbReference type="Proteomes" id="UP000009131"/>
    </source>
</evidence>
<dbReference type="GO" id="GO:0016020">
    <property type="term" value="C:membrane"/>
    <property type="evidence" value="ECO:0007669"/>
    <property type="project" value="UniProtKB-SubCell"/>
</dbReference>
<dbReference type="PANTHER" id="PTHR45649">
    <property type="entry name" value="AMINO-ACID PERMEASE BAT1"/>
    <property type="match status" value="1"/>
</dbReference>
<feature type="transmembrane region" description="Helical" evidence="6">
    <location>
        <begin position="208"/>
        <end position="230"/>
    </location>
</feature>
<dbReference type="RefSeq" id="XP_014567645.1">
    <property type="nucleotide sequence ID" value="XM_014712159.1"/>
</dbReference>
<dbReference type="STRING" id="764103.G7E6S4"/>
<feature type="transmembrane region" description="Helical" evidence="6">
    <location>
        <begin position="457"/>
        <end position="478"/>
    </location>
</feature>
<dbReference type="HOGENOM" id="CLU_004495_7_1_1"/>
<evidence type="ECO:0000256" key="1">
    <source>
        <dbReference type="ARBA" id="ARBA00004141"/>
    </source>
</evidence>
<evidence type="ECO:0000256" key="4">
    <source>
        <dbReference type="ARBA" id="ARBA00022989"/>
    </source>
</evidence>
<dbReference type="GO" id="GO:0022857">
    <property type="term" value="F:transmembrane transporter activity"/>
    <property type="evidence" value="ECO:0007669"/>
    <property type="project" value="InterPro"/>
</dbReference>
<feature type="transmembrane region" description="Helical" evidence="6">
    <location>
        <begin position="490"/>
        <end position="506"/>
    </location>
</feature>
<protein>
    <recommendedName>
        <fullName evidence="9">Amino acid permease/ SLC12A domain-containing protein</fullName>
    </recommendedName>
</protein>
<dbReference type="PANTHER" id="PTHR45649:SF13">
    <property type="entry name" value="THIAMINE TRANSPORTER THI9"/>
    <property type="match status" value="1"/>
</dbReference>
<sequence length="537" mass="58609">MIANCGHEDGLSGPSDEDVLVSSVDESAPIRDPQQAHLKRAYLMTKVYCARQYGYTQTLHRGWKQFESFSAAFGSLYFVGGIRILFSIGIKSGAVLAEVCSAVPLSGSIYIWAADAGGPKYGRLFGFVTAFWSTTAWTSFVACNTQATTNFLISELNAFHATFDGPLDYSNFEYRLVAWLCAQVFLALAILTNLMPPRVFTWIFRGSFAIIMIDFVMTMTWLPIGVARTYGFQPASFLLTYYNGTGAPDIWNIMLVFLSTSGVMTGFDAAGHIAEETQGASLRTARGLFWGCAATGILAFPVLMLFLLCSPSLDVLFALDAPQPFVNLYALALGNAGQIVMTAVAIFGLFMNTSLAIVAASRLIYAIARDGVLPGSIWISRISEHGQPRNAVLFIWIVSAALICTILPSQVAFTSLVSAAGLPLITSYALVAGARVFCTPHKYREAKWNNGPFSLPFCWIALIWSLFLTAVLLSPYQFPVTAQTFNFGPPIWAAVTMMGIVSYFYVPESVWLSKRHFAVEHSSTGAAEAQARKKIRA</sequence>
<keyword evidence="4 6" id="KW-1133">Transmembrane helix</keyword>
<dbReference type="OrthoDB" id="10054429at2759"/>
<evidence type="ECO:0000256" key="3">
    <source>
        <dbReference type="ARBA" id="ARBA00022692"/>
    </source>
</evidence>
<keyword evidence="5 6" id="KW-0472">Membrane</keyword>
<reference evidence="7 8" key="1">
    <citation type="journal article" date="2011" name="J. Gen. Appl. Microbiol.">
        <title>Draft genome sequencing of the enigmatic basidiomycete Mixia osmundae.</title>
        <authorList>
            <person name="Nishida H."/>
            <person name="Nagatsuka Y."/>
            <person name="Sugiyama J."/>
        </authorList>
    </citation>
    <scope>NUCLEOTIDE SEQUENCE [LARGE SCALE GENOMIC DNA]</scope>
    <source>
        <strain evidence="8">CBS 9802 / IAM 14324 / JCM 22182 / KY 12970</strain>
    </source>
</reference>
<comment type="caution">
    <text evidence="7">The sequence shown here is derived from an EMBL/GenBank/DDBJ whole genome shotgun (WGS) entry which is preliminary data.</text>
</comment>
<feature type="transmembrane region" description="Helical" evidence="6">
    <location>
        <begin position="69"/>
        <end position="88"/>
    </location>
</feature>
<gene>
    <name evidence="7" type="primary">Mo05221</name>
    <name evidence="7" type="ORF">E5Q_05221</name>
</gene>
<dbReference type="EMBL" id="BABT02000153">
    <property type="protein sequence ID" value="GAA98534.1"/>
    <property type="molecule type" value="Genomic_DNA"/>
</dbReference>
<dbReference type="InterPro" id="IPR002293">
    <property type="entry name" value="AA/rel_permease1"/>
</dbReference>
<feature type="transmembrane region" description="Helical" evidence="6">
    <location>
        <begin position="176"/>
        <end position="196"/>
    </location>
</feature>
<keyword evidence="3 6" id="KW-0812">Transmembrane</keyword>
<dbReference type="Pfam" id="PF13520">
    <property type="entry name" value="AA_permease_2"/>
    <property type="match status" value="1"/>
</dbReference>
<evidence type="ECO:0000313" key="7">
    <source>
        <dbReference type="EMBL" id="GAA98534.1"/>
    </source>
</evidence>
<feature type="transmembrane region" description="Helical" evidence="6">
    <location>
        <begin position="250"/>
        <end position="267"/>
    </location>
</feature>
<dbReference type="Proteomes" id="UP000009131">
    <property type="component" value="Unassembled WGS sequence"/>
</dbReference>
<feature type="transmembrane region" description="Helical" evidence="6">
    <location>
        <begin position="94"/>
        <end position="112"/>
    </location>
</feature>
<keyword evidence="2" id="KW-0813">Transport</keyword>
<feature type="transmembrane region" description="Helical" evidence="6">
    <location>
        <begin position="416"/>
        <end position="437"/>
    </location>
</feature>
<dbReference type="OMA" id="LSWWFIP"/>
<feature type="transmembrane region" description="Helical" evidence="6">
    <location>
        <begin position="391"/>
        <end position="410"/>
    </location>
</feature>
<feature type="transmembrane region" description="Helical" evidence="6">
    <location>
        <begin position="288"/>
        <end position="308"/>
    </location>
</feature>
<evidence type="ECO:0000256" key="6">
    <source>
        <dbReference type="SAM" id="Phobius"/>
    </source>
</evidence>
<dbReference type="InParanoid" id="G7E6S4"/>
<keyword evidence="8" id="KW-1185">Reference proteome</keyword>
<proteinExistence type="predicted"/>
<dbReference type="eggNOG" id="KOG1289">
    <property type="taxonomic scope" value="Eukaryota"/>
</dbReference>
<dbReference type="PIRSF" id="PIRSF006060">
    <property type="entry name" value="AA_transporter"/>
    <property type="match status" value="1"/>
</dbReference>
<evidence type="ECO:0000256" key="2">
    <source>
        <dbReference type="ARBA" id="ARBA00022448"/>
    </source>
</evidence>
<comment type="subcellular location">
    <subcellularLocation>
        <location evidence="1">Membrane</location>
        <topology evidence="1">Multi-pass membrane protein</topology>
    </subcellularLocation>
</comment>
<reference evidence="7 8" key="2">
    <citation type="journal article" date="2012" name="Open Biol.">
        <title>Characteristics of nucleosomes and linker DNA regions on the genome of the basidiomycete Mixia osmundae revealed by mono- and dinucleosome mapping.</title>
        <authorList>
            <person name="Nishida H."/>
            <person name="Kondo S."/>
            <person name="Matsumoto T."/>
            <person name="Suzuki Y."/>
            <person name="Yoshikawa H."/>
            <person name="Taylor T.D."/>
            <person name="Sugiyama J."/>
        </authorList>
    </citation>
    <scope>NUCLEOTIDE SEQUENCE [LARGE SCALE GENOMIC DNA]</scope>
    <source>
        <strain evidence="8">CBS 9802 / IAM 14324 / JCM 22182 / KY 12970</strain>
    </source>
</reference>
<feature type="transmembrane region" description="Helical" evidence="6">
    <location>
        <begin position="124"/>
        <end position="142"/>
    </location>
</feature>
<name>G7E6S4_MIXOS</name>
<dbReference type="Gene3D" id="1.20.1740.10">
    <property type="entry name" value="Amino acid/polyamine transporter I"/>
    <property type="match status" value="1"/>
</dbReference>
<evidence type="ECO:0008006" key="9">
    <source>
        <dbReference type="Google" id="ProtNLM"/>
    </source>
</evidence>
<feature type="transmembrane region" description="Helical" evidence="6">
    <location>
        <begin position="328"/>
        <end position="350"/>
    </location>
</feature>
<evidence type="ECO:0000256" key="5">
    <source>
        <dbReference type="ARBA" id="ARBA00023136"/>
    </source>
</evidence>